<dbReference type="Pfam" id="PF25601">
    <property type="entry name" value="AAA_lid_14"/>
    <property type="match status" value="1"/>
</dbReference>
<evidence type="ECO:0000256" key="6">
    <source>
        <dbReference type="ARBA" id="ARBA00023163"/>
    </source>
</evidence>
<evidence type="ECO:0000313" key="10">
    <source>
        <dbReference type="EMBL" id="SLN11448.1"/>
    </source>
</evidence>
<protein>
    <submittedName>
        <fullName evidence="10">C4-dicarboxylate transport transcriptional regulatory protein DctD</fullName>
    </submittedName>
</protein>
<dbReference type="GO" id="GO:0000160">
    <property type="term" value="P:phosphorelay signal transduction system"/>
    <property type="evidence" value="ECO:0007669"/>
    <property type="project" value="UniProtKB-KW"/>
</dbReference>
<keyword evidence="1 7" id="KW-0597">Phosphoprotein</keyword>
<dbReference type="Pfam" id="PF14532">
    <property type="entry name" value="Sigma54_activ_2"/>
    <property type="match status" value="1"/>
</dbReference>
<feature type="modified residue" description="4-aspartylphosphate" evidence="7">
    <location>
        <position position="57"/>
    </location>
</feature>
<dbReference type="FunFam" id="3.40.50.2300:FF:000018">
    <property type="entry name" value="DNA-binding transcriptional regulator NtrC"/>
    <property type="match status" value="1"/>
</dbReference>
<dbReference type="Pfam" id="PF02954">
    <property type="entry name" value="HTH_8"/>
    <property type="match status" value="1"/>
</dbReference>
<accession>A0A1Y5R9C7</accession>
<evidence type="ECO:0000256" key="2">
    <source>
        <dbReference type="ARBA" id="ARBA00022741"/>
    </source>
</evidence>
<evidence type="ECO:0000259" key="8">
    <source>
        <dbReference type="PROSITE" id="PS50045"/>
    </source>
</evidence>
<dbReference type="AlphaFoldDB" id="A0A1Y5R9C7"/>
<dbReference type="Gene3D" id="1.10.8.60">
    <property type="match status" value="1"/>
</dbReference>
<dbReference type="PANTHER" id="PTHR32071:SF29">
    <property type="entry name" value="PHOSPHOGLYCERATE TRANSPORT SYSTEM TRANSCRIPTIONAL REGULATORY PROTEIN PGTA"/>
    <property type="match status" value="1"/>
</dbReference>
<dbReference type="Gene3D" id="1.10.10.60">
    <property type="entry name" value="Homeodomain-like"/>
    <property type="match status" value="1"/>
</dbReference>
<dbReference type="Gene3D" id="3.40.50.300">
    <property type="entry name" value="P-loop containing nucleotide triphosphate hydrolases"/>
    <property type="match status" value="1"/>
</dbReference>
<evidence type="ECO:0000256" key="4">
    <source>
        <dbReference type="ARBA" id="ARBA00023012"/>
    </source>
</evidence>
<keyword evidence="5" id="KW-0805">Transcription regulation</keyword>
<keyword evidence="4" id="KW-0902">Two-component regulatory system</keyword>
<keyword evidence="11" id="KW-1185">Reference proteome</keyword>
<dbReference type="InterPro" id="IPR058031">
    <property type="entry name" value="AAA_lid_NorR"/>
</dbReference>
<keyword evidence="3" id="KW-0067">ATP-binding</keyword>
<evidence type="ECO:0000256" key="7">
    <source>
        <dbReference type="PROSITE-ProRule" id="PRU00169"/>
    </source>
</evidence>
<gene>
    <name evidence="10" type="primary">dctD_2</name>
    <name evidence="10" type="ORF">PSJ8397_00084</name>
</gene>
<dbReference type="SUPFAM" id="SSF46689">
    <property type="entry name" value="Homeodomain-like"/>
    <property type="match status" value="1"/>
</dbReference>
<evidence type="ECO:0000256" key="5">
    <source>
        <dbReference type="ARBA" id="ARBA00023015"/>
    </source>
</evidence>
<dbReference type="InterPro" id="IPR011006">
    <property type="entry name" value="CheY-like_superfamily"/>
</dbReference>
<dbReference type="SUPFAM" id="SSF52172">
    <property type="entry name" value="CheY-like"/>
    <property type="match status" value="1"/>
</dbReference>
<dbReference type="Proteomes" id="UP000193623">
    <property type="component" value="Unassembled WGS sequence"/>
</dbReference>
<evidence type="ECO:0000256" key="3">
    <source>
        <dbReference type="ARBA" id="ARBA00022840"/>
    </source>
</evidence>
<dbReference type="PROSITE" id="PS50045">
    <property type="entry name" value="SIGMA54_INTERACT_4"/>
    <property type="match status" value="1"/>
</dbReference>
<evidence type="ECO:0000313" key="11">
    <source>
        <dbReference type="Proteomes" id="UP000193623"/>
    </source>
</evidence>
<dbReference type="SMART" id="SM00448">
    <property type="entry name" value="REC"/>
    <property type="match status" value="1"/>
</dbReference>
<dbReference type="GO" id="GO:0005524">
    <property type="term" value="F:ATP binding"/>
    <property type="evidence" value="ECO:0007669"/>
    <property type="project" value="UniProtKB-KW"/>
</dbReference>
<dbReference type="PROSITE" id="PS50110">
    <property type="entry name" value="RESPONSE_REGULATORY"/>
    <property type="match status" value="1"/>
</dbReference>
<dbReference type="InterPro" id="IPR002078">
    <property type="entry name" value="Sigma_54_int"/>
</dbReference>
<organism evidence="10 11">
    <name type="scientific">Pseudooctadecabacter jejudonensis</name>
    <dbReference type="NCBI Taxonomy" id="1391910"/>
    <lineage>
        <taxon>Bacteria</taxon>
        <taxon>Pseudomonadati</taxon>
        <taxon>Pseudomonadota</taxon>
        <taxon>Alphaproteobacteria</taxon>
        <taxon>Rhodobacterales</taxon>
        <taxon>Paracoccaceae</taxon>
        <taxon>Pseudooctadecabacter</taxon>
    </lineage>
</organism>
<dbReference type="InterPro" id="IPR001789">
    <property type="entry name" value="Sig_transdc_resp-reg_receiver"/>
</dbReference>
<dbReference type="Pfam" id="PF00072">
    <property type="entry name" value="Response_reg"/>
    <property type="match status" value="1"/>
</dbReference>
<dbReference type="InterPro" id="IPR009057">
    <property type="entry name" value="Homeodomain-like_sf"/>
</dbReference>
<dbReference type="GO" id="GO:0006355">
    <property type="term" value="P:regulation of DNA-templated transcription"/>
    <property type="evidence" value="ECO:0007669"/>
    <property type="project" value="InterPro"/>
</dbReference>
<dbReference type="PANTHER" id="PTHR32071">
    <property type="entry name" value="TRANSCRIPTIONAL REGULATORY PROTEIN"/>
    <property type="match status" value="1"/>
</dbReference>
<keyword evidence="6" id="KW-0804">Transcription</keyword>
<dbReference type="InterPro" id="IPR002197">
    <property type="entry name" value="HTH_Fis"/>
</dbReference>
<dbReference type="OrthoDB" id="9802388at2"/>
<sequence length="423" mass="45635">MTAETTRRVLIVDDERDVRDALAQTIELADLVPTRAGSFIEAKDHIDPTFDGVIVTDIRMPGRDGFYLLDHVCSVDPDLPVILLTGEGDIPMAVKAMSEGAYGFLEKPCGAKELLAVVEKALKARALVVENRRLKRELDRGDAATRMLFGVSEASEALRARVRAVARASAEVLITGERGTGSPKIAEVIHLMSGAASRPFVKRPAAQLTHADLAQAFGEAEGGTLYLDEVTALAPAVQFALLETLEQGTTVRVVSGTSSDIADAVEAGQFSTDLFYRLDLMRVHVPALRERPEDIPVLFRHYVAQACEQANLPEPAITPDTIASLMGQDWPGNARGLMNAAMRFALMGGVGLGEEAIAVGRAEGLGLAEQMAQVERSLLIDALQRAQGRSGQAAEALKLPRKTFYDKLARHGLKPDAYRTDQT</sequence>
<proteinExistence type="predicted"/>
<reference evidence="10 11" key="1">
    <citation type="submission" date="2017-03" db="EMBL/GenBank/DDBJ databases">
        <authorList>
            <person name="Afonso C.L."/>
            <person name="Miller P.J."/>
            <person name="Scott M.A."/>
            <person name="Spackman E."/>
            <person name="Goraichik I."/>
            <person name="Dimitrov K.M."/>
            <person name="Suarez D.L."/>
            <person name="Swayne D.E."/>
        </authorList>
    </citation>
    <scope>NUCLEOTIDE SEQUENCE [LARGE SCALE GENOMIC DNA]</scope>
    <source>
        <strain evidence="10 11">CECT 8397</strain>
    </source>
</reference>
<dbReference type="SUPFAM" id="SSF52540">
    <property type="entry name" value="P-loop containing nucleoside triphosphate hydrolases"/>
    <property type="match status" value="1"/>
</dbReference>
<dbReference type="GO" id="GO:0043565">
    <property type="term" value="F:sequence-specific DNA binding"/>
    <property type="evidence" value="ECO:0007669"/>
    <property type="project" value="InterPro"/>
</dbReference>
<feature type="domain" description="Sigma-54 factor interaction" evidence="8">
    <location>
        <begin position="148"/>
        <end position="346"/>
    </location>
</feature>
<feature type="domain" description="Response regulatory" evidence="9">
    <location>
        <begin position="8"/>
        <end position="122"/>
    </location>
</feature>
<evidence type="ECO:0000259" key="9">
    <source>
        <dbReference type="PROSITE" id="PS50110"/>
    </source>
</evidence>
<name>A0A1Y5R9C7_9RHOB</name>
<dbReference type="Gene3D" id="3.40.50.2300">
    <property type="match status" value="1"/>
</dbReference>
<keyword evidence="2" id="KW-0547">Nucleotide-binding</keyword>
<dbReference type="PRINTS" id="PR01590">
    <property type="entry name" value="HTHFIS"/>
</dbReference>
<dbReference type="RefSeq" id="WP_085862587.1">
    <property type="nucleotide sequence ID" value="NZ_FWFT01000001.1"/>
</dbReference>
<evidence type="ECO:0000256" key="1">
    <source>
        <dbReference type="ARBA" id="ARBA00022553"/>
    </source>
</evidence>
<dbReference type="EMBL" id="FWFT01000001">
    <property type="protein sequence ID" value="SLN11448.1"/>
    <property type="molecule type" value="Genomic_DNA"/>
</dbReference>
<dbReference type="InterPro" id="IPR027417">
    <property type="entry name" value="P-loop_NTPase"/>
</dbReference>